<evidence type="ECO:0000313" key="10">
    <source>
        <dbReference type="Proteomes" id="UP000326061"/>
    </source>
</evidence>
<sequence>MTSKDRFSIIPISSLFFAIAFLAVGYGMILTFIGVYLKESDSSNIAIGVINAAFFLGAIGASIFSQKIIATVGHIRSFATFASVMIIGFLGHSLYFNEIFWAVLRLLSGFAYYGLLIILESWLNEKSTESHRGKILAVYTIIFYLATAIGQLILNIGEKESHIFFIMGSILVLFSIVFISMTKIKEPILQPFERYSLPKIFNIAPLALASSFIGGFFVGGFFTMIPVYIVENFNSIEIVSIFMTVALIGGLISQWPIGMLSDRLGRRKVIAYSSFFIAFVSVCFILAPYHESLFYLFGALLGFGIFCLYPLAVARANDIVDENKNILEISRTLLFAYGLGSFASPLIIGLGSYFFDHFIFLSFLILSLFLGFYSLSSERVADEDMSVFVNMPSVAGAEFPHLDPRQDNL</sequence>
<dbReference type="PANTHER" id="PTHR23521:SF2">
    <property type="entry name" value="TRANSPORTER MFS SUPERFAMILY"/>
    <property type="match status" value="1"/>
</dbReference>
<keyword evidence="10" id="KW-1185">Reference proteome</keyword>
<dbReference type="InterPro" id="IPR011701">
    <property type="entry name" value="MFS"/>
</dbReference>
<evidence type="ECO:0000256" key="6">
    <source>
        <dbReference type="ARBA" id="ARBA00023136"/>
    </source>
</evidence>
<evidence type="ECO:0000256" key="3">
    <source>
        <dbReference type="ARBA" id="ARBA00022475"/>
    </source>
</evidence>
<feature type="transmembrane region" description="Helical" evidence="7">
    <location>
        <begin position="333"/>
        <end position="351"/>
    </location>
</feature>
<feature type="transmembrane region" description="Helical" evidence="7">
    <location>
        <begin position="135"/>
        <end position="157"/>
    </location>
</feature>
<dbReference type="EMBL" id="CP041166">
    <property type="protein sequence ID" value="QFR42437.1"/>
    <property type="molecule type" value="Genomic_DNA"/>
</dbReference>
<dbReference type="PROSITE" id="PS00216">
    <property type="entry name" value="SUGAR_TRANSPORT_1"/>
    <property type="match status" value="1"/>
</dbReference>
<accession>A0AAJ4A1Z0</accession>
<keyword evidence="3" id="KW-1003">Cell membrane</keyword>
<feature type="transmembrane region" description="Helical" evidence="7">
    <location>
        <begin position="269"/>
        <end position="287"/>
    </location>
</feature>
<organism evidence="9 10">
    <name type="scientific">Sulfurimonas xiamenensis</name>
    <dbReference type="NCBI Taxonomy" id="2590021"/>
    <lineage>
        <taxon>Bacteria</taxon>
        <taxon>Pseudomonadati</taxon>
        <taxon>Campylobacterota</taxon>
        <taxon>Epsilonproteobacteria</taxon>
        <taxon>Campylobacterales</taxon>
        <taxon>Sulfurimonadaceae</taxon>
        <taxon>Sulfurimonas</taxon>
    </lineage>
</organism>
<protein>
    <submittedName>
        <fullName evidence="9">MFS transporter</fullName>
    </submittedName>
</protein>
<keyword evidence="2" id="KW-0813">Transport</keyword>
<comment type="subcellular location">
    <subcellularLocation>
        <location evidence="1">Cell membrane</location>
        <topology evidence="1">Multi-pass membrane protein</topology>
    </subcellularLocation>
</comment>
<evidence type="ECO:0000259" key="8">
    <source>
        <dbReference type="PROSITE" id="PS50850"/>
    </source>
</evidence>
<feature type="transmembrane region" description="Helical" evidence="7">
    <location>
        <begin position="235"/>
        <end position="257"/>
    </location>
</feature>
<dbReference type="InterPro" id="IPR036259">
    <property type="entry name" value="MFS_trans_sf"/>
</dbReference>
<dbReference type="PANTHER" id="PTHR23521">
    <property type="entry name" value="TRANSPORTER MFS SUPERFAMILY"/>
    <property type="match status" value="1"/>
</dbReference>
<dbReference type="GO" id="GO:0005886">
    <property type="term" value="C:plasma membrane"/>
    <property type="evidence" value="ECO:0007669"/>
    <property type="project" value="UniProtKB-SubCell"/>
</dbReference>
<feature type="transmembrane region" description="Helical" evidence="7">
    <location>
        <begin position="293"/>
        <end position="312"/>
    </location>
</feature>
<dbReference type="GO" id="GO:0022857">
    <property type="term" value="F:transmembrane transporter activity"/>
    <property type="evidence" value="ECO:0007669"/>
    <property type="project" value="InterPro"/>
</dbReference>
<feature type="transmembrane region" description="Helical" evidence="7">
    <location>
        <begin position="163"/>
        <end position="182"/>
    </location>
</feature>
<keyword evidence="5 7" id="KW-1133">Transmembrane helix</keyword>
<keyword evidence="4 7" id="KW-0812">Transmembrane</keyword>
<dbReference type="InterPro" id="IPR005829">
    <property type="entry name" value="Sugar_transporter_CS"/>
</dbReference>
<evidence type="ECO:0000256" key="7">
    <source>
        <dbReference type="SAM" id="Phobius"/>
    </source>
</evidence>
<keyword evidence="6 7" id="KW-0472">Membrane</keyword>
<evidence type="ECO:0000256" key="4">
    <source>
        <dbReference type="ARBA" id="ARBA00022692"/>
    </source>
</evidence>
<dbReference type="Pfam" id="PF07690">
    <property type="entry name" value="MFS_1"/>
    <property type="match status" value="1"/>
</dbReference>
<reference evidence="10" key="1">
    <citation type="submission" date="2019-06" db="EMBL/GenBank/DDBJ databases">
        <title>Sulfurimonas gotlandica sp. nov., a chemoautotrophic and psychrotolerant epsilonproteobacterium isolated from a pelagic redoxcline, and an emended description of the genus Sulfurimonas.</title>
        <authorList>
            <person name="Wang S."/>
            <person name="Jiang L."/>
            <person name="Shao Z."/>
        </authorList>
    </citation>
    <scope>NUCLEOTIDE SEQUENCE [LARGE SCALE GENOMIC DNA]</scope>
    <source>
        <strain evidence="10">1-1N</strain>
    </source>
</reference>
<feature type="transmembrane region" description="Helical" evidence="7">
    <location>
        <begin position="203"/>
        <end position="229"/>
    </location>
</feature>
<feature type="transmembrane region" description="Helical" evidence="7">
    <location>
        <begin position="102"/>
        <end position="123"/>
    </location>
</feature>
<name>A0AAJ4A1Z0_9BACT</name>
<evidence type="ECO:0000256" key="2">
    <source>
        <dbReference type="ARBA" id="ARBA00022448"/>
    </source>
</evidence>
<dbReference type="SUPFAM" id="SSF103473">
    <property type="entry name" value="MFS general substrate transporter"/>
    <property type="match status" value="1"/>
</dbReference>
<dbReference type="KEGG" id="suln:FJR47_00290"/>
<proteinExistence type="predicted"/>
<feature type="transmembrane region" description="Helical" evidence="7">
    <location>
        <begin position="77"/>
        <end position="96"/>
    </location>
</feature>
<evidence type="ECO:0000313" key="9">
    <source>
        <dbReference type="EMBL" id="QFR42437.1"/>
    </source>
</evidence>
<dbReference type="AlphaFoldDB" id="A0AAJ4A1Z0"/>
<feature type="domain" description="Major facilitator superfamily (MFS) profile" evidence="8">
    <location>
        <begin position="203"/>
        <end position="409"/>
    </location>
</feature>
<evidence type="ECO:0000256" key="5">
    <source>
        <dbReference type="ARBA" id="ARBA00022989"/>
    </source>
</evidence>
<dbReference type="Pfam" id="PF12832">
    <property type="entry name" value="MFS_1_like"/>
    <property type="match status" value="1"/>
</dbReference>
<feature type="transmembrane region" description="Helical" evidence="7">
    <location>
        <begin position="357"/>
        <end position="375"/>
    </location>
</feature>
<dbReference type="InterPro" id="IPR047200">
    <property type="entry name" value="MFS_YcaD-like"/>
</dbReference>
<dbReference type="Proteomes" id="UP000326061">
    <property type="component" value="Chromosome"/>
</dbReference>
<dbReference type="InterPro" id="IPR020846">
    <property type="entry name" value="MFS_dom"/>
</dbReference>
<feature type="transmembrane region" description="Helical" evidence="7">
    <location>
        <begin position="12"/>
        <end position="37"/>
    </location>
</feature>
<dbReference type="CDD" id="cd17477">
    <property type="entry name" value="MFS_YcaD_like"/>
    <property type="match status" value="1"/>
</dbReference>
<dbReference type="PROSITE" id="PS50850">
    <property type="entry name" value="MFS"/>
    <property type="match status" value="1"/>
</dbReference>
<evidence type="ECO:0000256" key="1">
    <source>
        <dbReference type="ARBA" id="ARBA00004651"/>
    </source>
</evidence>
<dbReference type="InterPro" id="IPR024989">
    <property type="entry name" value="MFS_assoc_dom"/>
</dbReference>
<gene>
    <name evidence="9" type="ORF">FJR47_00290</name>
</gene>
<feature type="transmembrane region" description="Helical" evidence="7">
    <location>
        <begin position="43"/>
        <end position="65"/>
    </location>
</feature>
<dbReference type="Gene3D" id="1.20.1250.20">
    <property type="entry name" value="MFS general substrate transporter like domains"/>
    <property type="match status" value="2"/>
</dbReference>